<protein>
    <submittedName>
        <fullName evidence="4">Glycosyltransferase family 4 protein</fullName>
    </submittedName>
</protein>
<dbReference type="Gene3D" id="3.40.50.2000">
    <property type="entry name" value="Glycogen Phosphorylase B"/>
    <property type="match status" value="2"/>
</dbReference>
<dbReference type="CDD" id="cd03794">
    <property type="entry name" value="GT4_WbuB-like"/>
    <property type="match status" value="1"/>
</dbReference>
<organism evidence="4 5">
    <name type="scientific">Dyadobacter chenhuakuii</name>
    <dbReference type="NCBI Taxonomy" id="2909339"/>
    <lineage>
        <taxon>Bacteria</taxon>
        <taxon>Pseudomonadati</taxon>
        <taxon>Bacteroidota</taxon>
        <taxon>Cytophagia</taxon>
        <taxon>Cytophagales</taxon>
        <taxon>Spirosomataceae</taxon>
        <taxon>Dyadobacter</taxon>
    </lineage>
</organism>
<evidence type="ECO:0000256" key="2">
    <source>
        <dbReference type="SAM" id="Phobius"/>
    </source>
</evidence>
<keyword evidence="1" id="KW-0808">Transferase</keyword>
<dbReference type="GO" id="GO:0009103">
    <property type="term" value="P:lipopolysaccharide biosynthetic process"/>
    <property type="evidence" value="ECO:0007669"/>
    <property type="project" value="TreeGrafter"/>
</dbReference>
<evidence type="ECO:0000259" key="3">
    <source>
        <dbReference type="Pfam" id="PF13579"/>
    </source>
</evidence>
<keyword evidence="2" id="KW-0812">Transmembrane</keyword>
<dbReference type="SUPFAM" id="SSF53756">
    <property type="entry name" value="UDP-Glycosyltransferase/glycogen phosphorylase"/>
    <property type="match status" value="1"/>
</dbReference>
<dbReference type="InterPro" id="IPR028098">
    <property type="entry name" value="Glyco_trans_4-like_N"/>
</dbReference>
<evidence type="ECO:0000313" key="4">
    <source>
        <dbReference type="EMBL" id="MCF2499944.1"/>
    </source>
</evidence>
<keyword evidence="2" id="KW-1133">Transmembrane helix</keyword>
<feature type="transmembrane region" description="Helical" evidence="2">
    <location>
        <begin position="109"/>
        <end position="129"/>
    </location>
</feature>
<dbReference type="Proteomes" id="UP001139411">
    <property type="component" value="Unassembled WGS sequence"/>
</dbReference>
<dbReference type="Pfam" id="PF13579">
    <property type="entry name" value="Glyco_trans_4_4"/>
    <property type="match status" value="1"/>
</dbReference>
<feature type="transmembrane region" description="Helical" evidence="2">
    <location>
        <begin position="85"/>
        <end position="103"/>
    </location>
</feature>
<dbReference type="GO" id="GO:0016757">
    <property type="term" value="F:glycosyltransferase activity"/>
    <property type="evidence" value="ECO:0007669"/>
    <property type="project" value="UniProtKB-ARBA"/>
</dbReference>
<keyword evidence="2" id="KW-0472">Membrane</keyword>
<dbReference type="Pfam" id="PF13692">
    <property type="entry name" value="Glyco_trans_1_4"/>
    <property type="match status" value="1"/>
</dbReference>
<evidence type="ECO:0000313" key="5">
    <source>
        <dbReference type="Proteomes" id="UP001139411"/>
    </source>
</evidence>
<dbReference type="AlphaFoldDB" id="A0A9X1TTA0"/>
<name>A0A9X1TTA0_9BACT</name>
<gene>
    <name evidence="4" type="ORF">L0661_16620</name>
</gene>
<dbReference type="EMBL" id="JAKFFV010000009">
    <property type="protein sequence ID" value="MCF2499944.1"/>
    <property type="molecule type" value="Genomic_DNA"/>
</dbReference>
<evidence type="ECO:0000256" key="1">
    <source>
        <dbReference type="ARBA" id="ARBA00022679"/>
    </source>
</evidence>
<proteinExistence type="predicted"/>
<dbReference type="PANTHER" id="PTHR46401:SF2">
    <property type="entry name" value="GLYCOSYLTRANSFERASE WBBK-RELATED"/>
    <property type="match status" value="1"/>
</dbReference>
<dbReference type="RefSeq" id="WP_235178517.1">
    <property type="nucleotide sequence ID" value="NZ_JAKFFV010000009.1"/>
</dbReference>
<sequence>MHILLIHQYFLEDNDGGGSRWNEMSRIWVEAGHRVTVLAGTTHYMKGNLSSSGQKSFVMQTNRNGVKVVRCYVPTSTGNGFIARLLAQFSFVFSAIWGGAFYLKGEYDVVLSTSPPLFVGIAGLVISWIKKAKFILEIRDLWPESAVETGVLQNKPLIKAAFRLEKFLYHHAKAVTVLTPAFKTILIHQKNVQSEKIWLIPNAADFTFLDNLDTDFDRVAFRKSLGLDHCFIIIYVGAHGIANHLMQLIDAAEILRETATHFLLIGDGPEKEKLVAQARHKKLGNVTFINTVSKSDIFKYILAADAGTSVLKRTEIFKTIYSNKTFDYFACQKPVLLAIDGLSRQLIEDAQAGLYIEPENPGDFAKKVLLYLEDPALAELHGGNGYVYARQFFDRAHLAQKYLQYIENMQGTQSQTAP</sequence>
<reference evidence="4" key="1">
    <citation type="submission" date="2022-01" db="EMBL/GenBank/DDBJ databases">
        <title>Novel species in genus Dyadobacter.</title>
        <authorList>
            <person name="Ma C."/>
        </authorList>
    </citation>
    <scope>NUCLEOTIDE SEQUENCE</scope>
    <source>
        <strain evidence="4">CY357</strain>
    </source>
</reference>
<feature type="domain" description="Glycosyltransferase subfamily 4-like N-terminal" evidence="3">
    <location>
        <begin position="16"/>
        <end position="202"/>
    </location>
</feature>
<dbReference type="PANTHER" id="PTHR46401">
    <property type="entry name" value="GLYCOSYLTRANSFERASE WBBK-RELATED"/>
    <property type="match status" value="1"/>
</dbReference>
<accession>A0A9X1TTA0</accession>
<comment type="caution">
    <text evidence="4">The sequence shown here is derived from an EMBL/GenBank/DDBJ whole genome shotgun (WGS) entry which is preliminary data.</text>
</comment>